<gene>
    <name evidence="2" type="ORF">H0235_010430</name>
</gene>
<evidence type="ECO:0000313" key="3">
    <source>
        <dbReference type="Proteomes" id="UP000600918"/>
    </source>
</evidence>
<organism evidence="2 3">
    <name type="scientific">Vespula pensylvanica</name>
    <name type="common">Western yellow jacket</name>
    <name type="synonym">Wasp</name>
    <dbReference type="NCBI Taxonomy" id="30213"/>
    <lineage>
        <taxon>Eukaryota</taxon>
        <taxon>Metazoa</taxon>
        <taxon>Ecdysozoa</taxon>
        <taxon>Arthropoda</taxon>
        <taxon>Hexapoda</taxon>
        <taxon>Insecta</taxon>
        <taxon>Pterygota</taxon>
        <taxon>Neoptera</taxon>
        <taxon>Endopterygota</taxon>
        <taxon>Hymenoptera</taxon>
        <taxon>Apocrita</taxon>
        <taxon>Aculeata</taxon>
        <taxon>Vespoidea</taxon>
        <taxon>Vespidae</taxon>
        <taxon>Vespinae</taxon>
        <taxon>Vespula</taxon>
    </lineage>
</organism>
<evidence type="ECO:0000313" key="2">
    <source>
        <dbReference type="EMBL" id="KAF7420133.1"/>
    </source>
</evidence>
<dbReference type="Proteomes" id="UP000600918">
    <property type="component" value="Unassembled WGS sequence"/>
</dbReference>
<accession>A0A834NX11</accession>
<sequence length="121" mass="13757">MFHAIRATSLGAVYSLSQNIYVSKIIIHHHHHRHDHHHRITHSYFLFVSDLPEQFTLAVVGCLVRSSLNTRSGTSGISYQKLSSIELQEEEEEAEEEGDGKEEEEEEEKEEHEHGGIVSPG</sequence>
<reference evidence="2" key="1">
    <citation type="journal article" date="2020" name="G3 (Bethesda)">
        <title>High-Quality Assemblies for Three Invasive Social Wasps from the &lt;i&gt;Vespula&lt;/i&gt; Genus.</title>
        <authorList>
            <person name="Harrop T.W.R."/>
            <person name="Guhlin J."/>
            <person name="McLaughlin G.M."/>
            <person name="Permina E."/>
            <person name="Stockwell P."/>
            <person name="Gilligan J."/>
            <person name="Le Lec M.F."/>
            <person name="Gruber M.A.M."/>
            <person name="Quinn O."/>
            <person name="Lovegrove M."/>
            <person name="Duncan E.J."/>
            <person name="Remnant E.J."/>
            <person name="Van Eeckhoven J."/>
            <person name="Graham B."/>
            <person name="Knapp R.A."/>
            <person name="Langford K.W."/>
            <person name="Kronenberg Z."/>
            <person name="Press M.O."/>
            <person name="Eacker S.M."/>
            <person name="Wilson-Rankin E.E."/>
            <person name="Purcell J."/>
            <person name="Lester P.J."/>
            <person name="Dearden P.K."/>
        </authorList>
    </citation>
    <scope>NUCLEOTIDE SEQUENCE</scope>
    <source>
        <strain evidence="2">Volc-1</strain>
    </source>
</reference>
<proteinExistence type="predicted"/>
<protein>
    <submittedName>
        <fullName evidence="2">Uncharacterized protein</fullName>
    </submittedName>
</protein>
<feature type="compositionally biased region" description="Polar residues" evidence="1">
    <location>
        <begin position="69"/>
        <end position="86"/>
    </location>
</feature>
<feature type="compositionally biased region" description="Acidic residues" evidence="1">
    <location>
        <begin position="87"/>
        <end position="110"/>
    </location>
</feature>
<keyword evidence="3" id="KW-1185">Reference proteome</keyword>
<dbReference type="EMBL" id="JACSDY010000009">
    <property type="protein sequence ID" value="KAF7420133.1"/>
    <property type="molecule type" value="Genomic_DNA"/>
</dbReference>
<evidence type="ECO:0000256" key="1">
    <source>
        <dbReference type="SAM" id="MobiDB-lite"/>
    </source>
</evidence>
<feature type="region of interest" description="Disordered" evidence="1">
    <location>
        <begin position="69"/>
        <end position="121"/>
    </location>
</feature>
<comment type="caution">
    <text evidence="2">The sequence shown here is derived from an EMBL/GenBank/DDBJ whole genome shotgun (WGS) entry which is preliminary data.</text>
</comment>
<dbReference type="AlphaFoldDB" id="A0A834NX11"/>
<name>A0A834NX11_VESPE</name>